<evidence type="ECO:0000256" key="1">
    <source>
        <dbReference type="SAM" id="SignalP"/>
    </source>
</evidence>
<keyword evidence="3" id="KW-1185">Reference proteome</keyword>
<dbReference type="EMBL" id="JAUUUU010000004">
    <property type="protein sequence ID" value="MDP1520958.1"/>
    <property type="molecule type" value="Genomic_DNA"/>
</dbReference>
<gene>
    <name evidence="2" type="ORF">Q8A57_08260</name>
</gene>
<feature type="signal peptide" evidence="1">
    <location>
        <begin position="1"/>
        <end position="24"/>
    </location>
</feature>
<dbReference type="Proteomes" id="UP001178354">
    <property type="component" value="Unassembled WGS sequence"/>
</dbReference>
<name>A0AAW8B4X1_9GAMM</name>
<comment type="caution">
    <text evidence="2">The sequence shown here is derived from an EMBL/GenBank/DDBJ whole genome shotgun (WGS) entry which is preliminary data.</text>
</comment>
<reference evidence="2" key="2">
    <citation type="submission" date="2023-08" db="EMBL/GenBank/DDBJ databases">
        <authorList>
            <person name="Luo J."/>
        </authorList>
    </citation>
    <scope>NUCLEOTIDE SEQUENCE</scope>
    <source>
        <strain evidence="2">DSM 25064</strain>
    </source>
</reference>
<organism evidence="2 3">
    <name type="scientific">Porticoccus litoralis</name>
    <dbReference type="NCBI Taxonomy" id="434086"/>
    <lineage>
        <taxon>Bacteria</taxon>
        <taxon>Pseudomonadati</taxon>
        <taxon>Pseudomonadota</taxon>
        <taxon>Gammaproteobacteria</taxon>
        <taxon>Cellvibrionales</taxon>
        <taxon>Porticoccaceae</taxon>
        <taxon>Porticoccus</taxon>
    </lineage>
</organism>
<dbReference type="RefSeq" id="WP_305170561.1">
    <property type="nucleotide sequence ID" value="NZ_JAUUUU010000004.1"/>
</dbReference>
<evidence type="ECO:0000313" key="2">
    <source>
        <dbReference type="EMBL" id="MDP1520958.1"/>
    </source>
</evidence>
<dbReference type="AlphaFoldDB" id="A0AAW8B4X1"/>
<proteinExistence type="predicted"/>
<keyword evidence="1" id="KW-0732">Signal</keyword>
<sequence>MKVRLLSACFVVFLCLIQVEPVFAANLLDSLNIGFLGVDEKKSEKIIWQDGPNRYIKIVPQDSTNFGLNEHPVNLSAEDINISLSQLKIDTGRGVIPVFSEEQIIRLSAGLASGLSVANTEQDIIFVLEKPESQMMGQTNAVFFVAGRVFYQWGRLNLVLGDYDRVRNIGFESAYDPKSADTHNYRFDHGKRTSESVSPNLIDKKAFDTPGISNKFVTSGRRSDWFQVDVNKISSAFDKRKRMAFQQSKSEKLMEMQSLFGSGSGASPVTSGRTIEERLVSLNSLKNKGLISEEEYSLKRKQILDDL</sequence>
<evidence type="ECO:0000313" key="3">
    <source>
        <dbReference type="Proteomes" id="UP001178354"/>
    </source>
</evidence>
<protein>
    <submittedName>
        <fullName evidence="2">SHOCT domain-containing protein</fullName>
    </submittedName>
</protein>
<feature type="chain" id="PRO_5043857777" evidence="1">
    <location>
        <begin position="25"/>
        <end position="307"/>
    </location>
</feature>
<reference evidence="2" key="1">
    <citation type="journal article" date="2010" name="Int. J. Syst. Evol. Microbiol.">
        <title>Porticoccus litoralis gen. nov., sp. nov., a gammaproteobacterium isolated from the Yellow Sea.</title>
        <authorList>
            <person name="Oh H.M."/>
            <person name="Kim H."/>
            <person name="Kim K.M."/>
            <person name="Min G.S."/>
            <person name="Cho J.C."/>
        </authorList>
    </citation>
    <scope>NUCLEOTIDE SEQUENCE</scope>
    <source>
        <strain evidence="2">DSM 25064</strain>
    </source>
</reference>
<accession>A0AAW8B4X1</accession>